<dbReference type="Gene3D" id="3.40.250.10">
    <property type="entry name" value="Rhodanese-like domain"/>
    <property type="match status" value="1"/>
</dbReference>
<dbReference type="InterPro" id="IPR036873">
    <property type="entry name" value="Rhodanese-like_dom_sf"/>
</dbReference>
<dbReference type="EMBL" id="CAEZSR010000190">
    <property type="protein sequence ID" value="CAB4586151.1"/>
    <property type="molecule type" value="Genomic_DNA"/>
</dbReference>
<dbReference type="PROSITE" id="PS50206">
    <property type="entry name" value="RHODANESE_3"/>
    <property type="match status" value="1"/>
</dbReference>
<dbReference type="InterPro" id="IPR001763">
    <property type="entry name" value="Rhodanese-like_dom"/>
</dbReference>
<dbReference type="Pfam" id="PF00581">
    <property type="entry name" value="Rhodanese"/>
    <property type="match status" value="1"/>
</dbReference>
<sequence length="240" mass="25606">MSDRRGDGGPGDAAAALLCVTAATDLTRQHARFDVAEITADVATLPPERRRAAFHYAMQHLPPGALLVHADVAELVELAAELDLVEAGVADRTAWPGRCVWRRTQRTTIHDLVHEARAQIGRVTPADLAARLAGTHPPLVVDTRTPTDRIRFGVIAGSIHAPSTVVAFHLDPANGYRHPARPSFDDPIVVVCNGGYSSSLAAAHLVRIGFTDVADLIGGVHAWRAAGLPVTEPDHSHLDL</sequence>
<dbReference type="SUPFAM" id="SSF52821">
    <property type="entry name" value="Rhodanese/Cell cycle control phosphatase"/>
    <property type="match status" value="1"/>
</dbReference>
<evidence type="ECO:0000313" key="2">
    <source>
        <dbReference type="EMBL" id="CAB4586151.1"/>
    </source>
</evidence>
<accession>A0A6J6FB72</accession>
<dbReference type="PANTHER" id="PTHR44086">
    <property type="entry name" value="THIOSULFATE SULFURTRANSFERASE RDL2, MITOCHONDRIAL-RELATED"/>
    <property type="match status" value="1"/>
</dbReference>
<proteinExistence type="predicted"/>
<gene>
    <name evidence="2" type="ORF">UFOPK1493_03430</name>
</gene>
<dbReference type="PANTHER" id="PTHR44086:SF10">
    <property type="entry name" value="THIOSULFATE SULFURTRANSFERASE_RHODANESE-LIKE DOMAIN-CONTAINING PROTEIN 3"/>
    <property type="match status" value="1"/>
</dbReference>
<dbReference type="GO" id="GO:0004792">
    <property type="term" value="F:thiosulfate-cyanide sulfurtransferase activity"/>
    <property type="evidence" value="ECO:0007669"/>
    <property type="project" value="TreeGrafter"/>
</dbReference>
<organism evidence="2">
    <name type="scientific">freshwater metagenome</name>
    <dbReference type="NCBI Taxonomy" id="449393"/>
    <lineage>
        <taxon>unclassified sequences</taxon>
        <taxon>metagenomes</taxon>
        <taxon>ecological metagenomes</taxon>
    </lineage>
</organism>
<protein>
    <submittedName>
        <fullName evidence="2">Unannotated protein</fullName>
    </submittedName>
</protein>
<reference evidence="2" key="1">
    <citation type="submission" date="2020-05" db="EMBL/GenBank/DDBJ databases">
        <authorList>
            <person name="Chiriac C."/>
            <person name="Salcher M."/>
            <person name="Ghai R."/>
            <person name="Kavagutti S V."/>
        </authorList>
    </citation>
    <scope>NUCLEOTIDE SEQUENCE</scope>
</reference>
<name>A0A6J6FB72_9ZZZZ</name>
<feature type="domain" description="Rhodanese" evidence="1">
    <location>
        <begin position="134"/>
        <end position="232"/>
    </location>
</feature>
<evidence type="ECO:0000259" key="1">
    <source>
        <dbReference type="PROSITE" id="PS50206"/>
    </source>
</evidence>
<dbReference type="SMART" id="SM00450">
    <property type="entry name" value="RHOD"/>
    <property type="match status" value="1"/>
</dbReference>
<dbReference type="AlphaFoldDB" id="A0A6J6FB72"/>